<keyword evidence="1" id="KW-0812">Transmembrane</keyword>
<organism evidence="2 3">
    <name type="scientific">Thioalbus denitrificans</name>
    <dbReference type="NCBI Taxonomy" id="547122"/>
    <lineage>
        <taxon>Bacteria</taxon>
        <taxon>Pseudomonadati</taxon>
        <taxon>Pseudomonadota</taxon>
        <taxon>Gammaproteobacteria</taxon>
        <taxon>Chromatiales</taxon>
        <taxon>Ectothiorhodospiraceae</taxon>
        <taxon>Thioalbus</taxon>
    </lineage>
</organism>
<feature type="transmembrane region" description="Helical" evidence="1">
    <location>
        <begin position="12"/>
        <end position="33"/>
    </location>
</feature>
<dbReference type="Proteomes" id="UP000252707">
    <property type="component" value="Unassembled WGS sequence"/>
</dbReference>
<dbReference type="RefSeq" id="WP_114277807.1">
    <property type="nucleotide sequence ID" value="NZ_QPJY01000001.1"/>
</dbReference>
<protein>
    <submittedName>
        <fullName evidence="2">Cyd operon protein YbgE</fullName>
    </submittedName>
</protein>
<evidence type="ECO:0000313" key="2">
    <source>
        <dbReference type="EMBL" id="RCX32909.1"/>
    </source>
</evidence>
<feature type="transmembrane region" description="Helical" evidence="1">
    <location>
        <begin position="45"/>
        <end position="65"/>
    </location>
</feature>
<comment type="caution">
    <text evidence="2">The sequence shown here is derived from an EMBL/GenBank/DDBJ whole genome shotgun (WGS) entry which is preliminary data.</text>
</comment>
<dbReference type="AlphaFoldDB" id="A0A369CG54"/>
<dbReference type="InterPro" id="IPR011846">
    <property type="entry name" value="Cyd_oper_YbgE"/>
</dbReference>
<name>A0A369CG54_9GAMM</name>
<dbReference type="EMBL" id="QPJY01000001">
    <property type="protein sequence ID" value="RCX32909.1"/>
    <property type="molecule type" value="Genomic_DNA"/>
</dbReference>
<evidence type="ECO:0000313" key="3">
    <source>
        <dbReference type="Proteomes" id="UP000252707"/>
    </source>
</evidence>
<keyword evidence="1" id="KW-0472">Membrane</keyword>
<gene>
    <name evidence="2" type="ORF">DFQ59_101207</name>
</gene>
<reference evidence="2 3" key="1">
    <citation type="submission" date="2018-07" db="EMBL/GenBank/DDBJ databases">
        <title>Genomic Encyclopedia of Type Strains, Phase IV (KMG-IV): sequencing the most valuable type-strain genomes for metagenomic binning, comparative biology and taxonomic classification.</title>
        <authorList>
            <person name="Goeker M."/>
        </authorList>
    </citation>
    <scope>NUCLEOTIDE SEQUENCE [LARGE SCALE GENOMIC DNA]</scope>
    <source>
        <strain evidence="2 3">DSM 26407</strain>
    </source>
</reference>
<proteinExistence type="predicted"/>
<feature type="transmembrane region" description="Helical" evidence="1">
    <location>
        <begin position="77"/>
        <end position="95"/>
    </location>
</feature>
<keyword evidence="1" id="KW-1133">Transmembrane helix</keyword>
<sequence>MIPRQANRARPAWAGPLTLLLTAALVAAVFLRADAIARLPGDLRLPLLVLVLWGTAAGIVTGIGFEPRRPLFRRLLGWGRWAMAAALLGVAAAILD</sequence>
<dbReference type="Pfam" id="PF09600">
    <property type="entry name" value="Cyd_oper_YbgE"/>
    <property type="match status" value="1"/>
</dbReference>
<evidence type="ECO:0000256" key="1">
    <source>
        <dbReference type="SAM" id="Phobius"/>
    </source>
</evidence>
<accession>A0A369CG54</accession>
<keyword evidence="3" id="KW-1185">Reference proteome</keyword>